<keyword evidence="2" id="KW-1185">Reference proteome</keyword>
<evidence type="ECO:0000313" key="2">
    <source>
        <dbReference type="Proteomes" id="UP001054945"/>
    </source>
</evidence>
<accession>A0AAV4NBT7</accession>
<gene>
    <name evidence="1" type="ORF">CEXT_678921</name>
</gene>
<organism evidence="1 2">
    <name type="scientific">Caerostris extrusa</name>
    <name type="common">Bark spider</name>
    <name type="synonym">Caerostris bankana</name>
    <dbReference type="NCBI Taxonomy" id="172846"/>
    <lineage>
        <taxon>Eukaryota</taxon>
        <taxon>Metazoa</taxon>
        <taxon>Ecdysozoa</taxon>
        <taxon>Arthropoda</taxon>
        <taxon>Chelicerata</taxon>
        <taxon>Arachnida</taxon>
        <taxon>Araneae</taxon>
        <taxon>Araneomorphae</taxon>
        <taxon>Entelegynae</taxon>
        <taxon>Araneoidea</taxon>
        <taxon>Araneidae</taxon>
        <taxon>Caerostris</taxon>
    </lineage>
</organism>
<protein>
    <submittedName>
        <fullName evidence="1">Uncharacterized protein</fullName>
    </submittedName>
</protein>
<name>A0AAV4NBT7_CAEEX</name>
<dbReference type="AlphaFoldDB" id="A0AAV4NBT7"/>
<dbReference type="Proteomes" id="UP001054945">
    <property type="component" value="Unassembled WGS sequence"/>
</dbReference>
<sequence>MFPHTITWRSRKMRSCDDLNRNRGAACERFLKTSARKYDWDHLLRRRTNVLLLGPRIDLFMHPPPKSLNVGHEKGRPLPIKFSSPSHENISMPFLVIRTRPGSALRHLDPDNLSFT</sequence>
<reference evidence="1 2" key="1">
    <citation type="submission" date="2021-06" db="EMBL/GenBank/DDBJ databases">
        <title>Caerostris extrusa draft genome.</title>
        <authorList>
            <person name="Kono N."/>
            <person name="Arakawa K."/>
        </authorList>
    </citation>
    <scope>NUCLEOTIDE SEQUENCE [LARGE SCALE GENOMIC DNA]</scope>
</reference>
<dbReference type="EMBL" id="BPLR01003217">
    <property type="protein sequence ID" value="GIX82240.1"/>
    <property type="molecule type" value="Genomic_DNA"/>
</dbReference>
<evidence type="ECO:0000313" key="1">
    <source>
        <dbReference type="EMBL" id="GIX82240.1"/>
    </source>
</evidence>
<proteinExistence type="predicted"/>
<comment type="caution">
    <text evidence="1">The sequence shown here is derived from an EMBL/GenBank/DDBJ whole genome shotgun (WGS) entry which is preliminary data.</text>
</comment>